<accession>A0A9W8J4N9</accession>
<dbReference type="AlphaFoldDB" id="A0A9W8J4N9"/>
<name>A0A9W8J4N9_9AGAR</name>
<comment type="caution">
    <text evidence="1">The sequence shown here is derived from an EMBL/GenBank/DDBJ whole genome shotgun (WGS) entry which is preliminary data.</text>
</comment>
<dbReference type="EMBL" id="JANBPK010000900">
    <property type="protein sequence ID" value="KAJ2929081.1"/>
    <property type="molecule type" value="Genomic_DNA"/>
</dbReference>
<proteinExistence type="predicted"/>
<evidence type="ECO:0000313" key="1">
    <source>
        <dbReference type="EMBL" id="KAJ2929081.1"/>
    </source>
</evidence>
<sequence length="112" mass="12703">MAGSSYSEHNLNLHCKTQRNRQLPPIWEAFNHPLHPASNPGRTFLIKFKPTTASMSALADFETKLQVPKGRKRDLDRQGFLELCSGDYLFGRNEFASQDPMDDVILAWAVGR</sequence>
<gene>
    <name evidence="1" type="ORF">H1R20_g8014</name>
</gene>
<organism evidence="1 2">
    <name type="scientific">Candolleomyces eurysporus</name>
    <dbReference type="NCBI Taxonomy" id="2828524"/>
    <lineage>
        <taxon>Eukaryota</taxon>
        <taxon>Fungi</taxon>
        <taxon>Dikarya</taxon>
        <taxon>Basidiomycota</taxon>
        <taxon>Agaricomycotina</taxon>
        <taxon>Agaricomycetes</taxon>
        <taxon>Agaricomycetidae</taxon>
        <taxon>Agaricales</taxon>
        <taxon>Agaricineae</taxon>
        <taxon>Psathyrellaceae</taxon>
        <taxon>Candolleomyces</taxon>
    </lineage>
</organism>
<dbReference type="Proteomes" id="UP001140091">
    <property type="component" value="Unassembled WGS sequence"/>
</dbReference>
<protein>
    <submittedName>
        <fullName evidence="1">Uncharacterized protein</fullName>
    </submittedName>
</protein>
<feature type="non-terminal residue" evidence="1">
    <location>
        <position position="1"/>
    </location>
</feature>
<evidence type="ECO:0000313" key="2">
    <source>
        <dbReference type="Proteomes" id="UP001140091"/>
    </source>
</evidence>
<reference evidence="1" key="1">
    <citation type="submission" date="2022-06" db="EMBL/GenBank/DDBJ databases">
        <title>Genome Sequence of Candolleomyces eurysporus.</title>
        <authorList>
            <person name="Buettner E."/>
        </authorList>
    </citation>
    <scope>NUCLEOTIDE SEQUENCE</scope>
    <source>
        <strain evidence="1">VTCC 930004</strain>
    </source>
</reference>
<keyword evidence="2" id="KW-1185">Reference proteome</keyword>